<sequence>MLPLIKSFFRRRIGALDLGRIYPSYDYVSNVAIFGLARNLLQAPENIERVCVVGVHDGDEAPKFLRLHPKAHVHLYEPSARYVPKLRRRFEQNARVTLRPVAASDTAGHADFFENNRHGDGSLLEVGTQGRALFGLKPAETTKVETVRLDDDFPDNRCDCLWIDVQGAEMMVLRGAENLLRGTGCIHIEVSAHSGFYQGDRNV</sequence>
<dbReference type="PANTHER" id="PTHR36973:SF4">
    <property type="entry name" value="NODULATION PROTEIN"/>
    <property type="match status" value="1"/>
</dbReference>
<dbReference type="EMBL" id="LFTY01000002">
    <property type="protein sequence ID" value="KMW56847.1"/>
    <property type="molecule type" value="Genomic_DNA"/>
</dbReference>
<dbReference type="GO" id="GO:0008171">
    <property type="term" value="F:O-methyltransferase activity"/>
    <property type="evidence" value="ECO:0007669"/>
    <property type="project" value="TreeGrafter"/>
</dbReference>
<dbReference type="InterPro" id="IPR006342">
    <property type="entry name" value="FkbM_mtfrase"/>
</dbReference>
<dbReference type="InterPro" id="IPR029063">
    <property type="entry name" value="SAM-dependent_MTases_sf"/>
</dbReference>
<organism evidence="2 3">
    <name type="scientific">Candidatus Rhodobacter oscarellae</name>
    <dbReference type="NCBI Taxonomy" id="1675527"/>
    <lineage>
        <taxon>Bacteria</taxon>
        <taxon>Pseudomonadati</taxon>
        <taxon>Pseudomonadota</taxon>
        <taxon>Alphaproteobacteria</taxon>
        <taxon>Rhodobacterales</taxon>
        <taxon>Rhodobacter group</taxon>
        <taxon>Rhodobacter</taxon>
    </lineage>
</organism>
<dbReference type="NCBIfam" id="TIGR01444">
    <property type="entry name" value="fkbM_fam"/>
    <property type="match status" value="1"/>
</dbReference>
<reference evidence="2 3" key="1">
    <citation type="submission" date="2015-06" db="EMBL/GenBank/DDBJ databases">
        <title>Draft genome sequence of an Alphaproteobacteria species associated to the Mediterranean sponge Oscarella lobularis.</title>
        <authorList>
            <person name="Jourda C."/>
            <person name="Santini S."/>
            <person name="Claverie J.-M."/>
        </authorList>
    </citation>
    <scope>NUCLEOTIDE SEQUENCE [LARGE SCALE GENOMIC DNA]</scope>
    <source>
        <strain evidence="2">IGS</strain>
    </source>
</reference>
<dbReference type="RefSeq" id="WP_049642664.1">
    <property type="nucleotide sequence ID" value="NZ_LFTY01000002.1"/>
</dbReference>
<dbReference type="SUPFAM" id="SSF53335">
    <property type="entry name" value="S-adenosyl-L-methionine-dependent methyltransferases"/>
    <property type="match status" value="1"/>
</dbReference>
<comment type="caution">
    <text evidence="2">The sequence shown here is derived from an EMBL/GenBank/DDBJ whole genome shotgun (WGS) entry which is preliminary data.</text>
</comment>
<evidence type="ECO:0000259" key="1">
    <source>
        <dbReference type="Pfam" id="PF05050"/>
    </source>
</evidence>
<accession>A0A0J9E2D1</accession>
<protein>
    <submittedName>
        <fullName evidence="2">Nodulation protein</fullName>
    </submittedName>
</protein>
<dbReference type="InterPro" id="IPR053188">
    <property type="entry name" value="FkbM_Methyltransferase"/>
</dbReference>
<dbReference type="Proteomes" id="UP000037178">
    <property type="component" value="Unassembled WGS sequence"/>
</dbReference>
<proteinExistence type="predicted"/>
<gene>
    <name evidence="2" type="ORF">AIOL_001804</name>
</gene>
<dbReference type="STRING" id="1675527.AIOL_001804"/>
<dbReference type="PATRIC" id="fig|1675527.3.peg.1898"/>
<evidence type="ECO:0000313" key="2">
    <source>
        <dbReference type="EMBL" id="KMW56847.1"/>
    </source>
</evidence>
<dbReference type="Gene3D" id="3.40.50.150">
    <property type="entry name" value="Vaccinia Virus protein VP39"/>
    <property type="match status" value="1"/>
</dbReference>
<dbReference type="Pfam" id="PF05050">
    <property type="entry name" value="Methyltransf_21"/>
    <property type="match status" value="1"/>
</dbReference>
<evidence type="ECO:0000313" key="3">
    <source>
        <dbReference type="Proteomes" id="UP000037178"/>
    </source>
</evidence>
<name>A0A0J9E2D1_9RHOB</name>
<dbReference type="PANTHER" id="PTHR36973">
    <property type="entry name" value="SLL1456 PROTEIN-RELATED"/>
    <property type="match status" value="1"/>
</dbReference>
<dbReference type="AlphaFoldDB" id="A0A0J9E2D1"/>
<feature type="domain" description="Methyltransferase FkbM" evidence="1">
    <location>
        <begin position="53"/>
        <end position="192"/>
    </location>
</feature>
<keyword evidence="3" id="KW-1185">Reference proteome</keyword>
<dbReference type="OrthoDB" id="9814604at2"/>